<evidence type="ECO:0000256" key="1">
    <source>
        <dbReference type="SAM" id="SignalP"/>
    </source>
</evidence>
<name>A0A9P1FNP0_9DINO</name>
<proteinExistence type="predicted"/>
<reference evidence="2" key="1">
    <citation type="submission" date="2022-10" db="EMBL/GenBank/DDBJ databases">
        <authorList>
            <person name="Chen Y."/>
            <person name="Dougan E. K."/>
            <person name="Chan C."/>
            <person name="Rhodes N."/>
            <person name="Thang M."/>
        </authorList>
    </citation>
    <scope>NUCLEOTIDE SEQUENCE</scope>
</reference>
<organism evidence="2">
    <name type="scientific">Cladocopium goreaui</name>
    <dbReference type="NCBI Taxonomy" id="2562237"/>
    <lineage>
        <taxon>Eukaryota</taxon>
        <taxon>Sar</taxon>
        <taxon>Alveolata</taxon>
        <taxon>Dinophyceae</taxon>
        <taxon>Suessiales</taxon>
        <taxon>Symbiodiniaceae</taxon>
        <taxon>Cladocopium</taxon>
    </lineage>
</organism>
<protein>
    <submittedName>
        <fullName evidence="4">Guanylate cyclase domain-containing protein</fullName>
    </submittedName>
</protein>
<evidence type="ECO:0000313" key="2">
    <source>
        <dbReference type="EMBL" id="CAI3982596.1"/>
    </source>
</evidence>
<evidence type="ECO:0000313" key="5">
    <source>
        <dbReference type="Proteomes" id="UP001152797"/>
    </source>
</evidence>
<comment type="caution">
    <text evidence="2">The sequence shown here is derived from an EMBL/GenBank/DDBJ whole genome shotgun (WGS) entry which is preliminary data.</text>
</comment>
<dbReference type="EMBL" id="CAMXCT010000729">
    <property type="protein sequence ID" value="CAI3982596.1"/>
    <property type="molecule type" value="Genomic_DNA"/>
</dbReference>
<dbReference type="EMBL" id="CAMXCT020000729">
    <property type="protein sequence ID" value="CAL1135971.1"/>
    <property type="molecule type" value="Genomic_DNA"/>
</dbReference>
<keyword evidence="1" id="KW-0732">Signal</keyword>
<dbReference type="AlphaFoldDB" id="A0A9P1FNP0"/>
<dbReference type="OrthoDB" id="60033at2759"/>
<gene>
    <name evidence="2" type="ORF">C1SCF055_LOCUS10274</name>
</gene>
<feature type="chain" id="PRO_5043272075" evidence="1">
    <location>
        <begin position="23"/>
        <end position="95"/>
    </location>
</feature>
<sequence length="95" mass="10921">MGTTAFVCVILCIASIFFTSSANVLVLAPVEKMMRKVELIRANPLKAMKIADDEFQREEMEKKKRANRRSWNLRKSRNPMDLVRRVVFVVVTCAC</sequence>
<keyword evidence="5" id="KW-1185">Reference proteome</keyword>
<evidence type="ECO:0000313" key="3">
    <source>
        <dbReference type="EMBL" id="CAL1135971.1"/>
    </source>
</evidence>
<dbReference type="EMBL" id="CAMXCT030000729">
    <property type="protein sequence ID" value="CAL4769908.1"/>
    <property type="molecule type" value="Genomic_DNA"/>
</dbReference>
<evidence type="ECO:0000313" key="4">
    <source>
        <dbReference type="EMBL" id="CAL4769908.1"/>
    </source>
</evidence>
<feature type="signal peptide" evidence="1">
    <location>
        <begin position="1"/>
        <end position="22"/>
    </location>
</feature>
<dbReference type="Proteomes" id="UP001152797">
    <property type="component" value="Unassembled WGS sequence"/>
</dbReference>
<reference evidence="3" key="2">
    <citation type="submission" date="2024-04" db="EMBL/GenBank/DDBJ databases">
        <authorList>
            <person name="Chen Y."/>
            <person name="Shah S."/>
            <person name="Dougan E. K."/>
            <person name="Thang M."/>
            <person name="Chan C."/>
        </authorList>
    </citation>
    <scope>NUCLEOTIDE SEQUENCE [LARGE SCALE GENOMIC DNA]</scope>
</reference>
<accession>A0A9P1FNP0</accession>